<dbReference type="Gene3D" id="3.40.50.150">
    <property type="entry name" value="Vaccinia Virus protein VP39"/>
    <property type="match status" value="1"/>
</dbReference>
<keyword evidence="2" id="KW-1185">Reference proteome</keyword>
<dbReference type="InterPro" id="IPR029063">
    <property type="entry name" value="SAM-dependent_MTases_sf"/>
</dbReference>
<reference evidence="2" key="1">
    <citation type="journal article" date="2019" name="Int. J. Syst. Evol. Microbiol.">
        <title>The Global Catalogue of Microorganisms (GCM) 10K type strain sequencing project: providing services to taxonomists for standard genome sequencing and annotation.</title>
        <authorList>
            <consortium name="The Broad Institute Genomics Platform"/>
            <consortium name="The Broad Institute Genome Sequencing Center for Infectious Disease"/>
            <person name="Wu L."/>
            <person name="Ma J."/>
        </authorList>
    </citation>
    <scope>NUCLEOTIDE SEQUENCE [LARGE SCALE GENOMIC DNA]</scope>
    <source>
        <strain evidence="2">NBRC 103632</strain>
    </source>
</reference>
<accession>A0AA37TAR4</accession>
<proteinExistence type="predicted"/>
<gene>
    <name evidence="1" type="ORF">GCM10007890_04420</name>
</gene>
<organism evidence="1 2">
    <name type="scientific">Methylobacterium tardum</name>
    <dbReference type="NCBI Taxonomy" id="374432"/>
    <lineage>
        <taxon>Bacteria</taxon>
        <taxon>Pseudomonadati</taxon>
        <taxon>Pseudomonadota</taxon>
        <taxon>Alphaproteobacteria</taxon>
        <taxon>Hyphomicrobiales</taxon>
        <taxon>Methylobacteriaceae</taxon>
        <taxon>Methylobacterium</taxon>
    </lineage>
</organism>
<protein>
    <submittedName>
        <fullName evidence="1">Uncharacterized protein</fullName>
    </submittedName>
</protein>
<dbReference type="Proteomes" id="UP001157440">
    <property type="component" value="Unassembled WGS sequence"/>
</dbReference>
<sequence length="185" mass="20882">MAFEKDLYAFAQTQDFPVHMGGNAYVRLLYFLARYLQPETVVETGVSIGYSSQAILSALAMNGKGQLYSSELQYLHDNQSHKYIGLLVSPEFRDRWTLLTEGDRINLAQIAQRVGRINLFHYDSDKSISGRVFACNIALERMSKGDVLVLDDVNDNDHLLSLSNQIGRAPTVFTTKYKSIGLFMM</sequence>
<dbReference type="AlphaFoldDB" id="A0AA37TAR4"/>
<comment type="caution">
    <text evidence="1">The sequence shown here is derived from an EMBL/GenBank/DDBJ whole genome shotgun (WGS) entry which is preliminary data.</text>
</comment>
<dbReference type="Pfam" id="PF13578">
    <property type="entry name" value="Methyltransf_24"/>
    <property type="match status" value="1"/>
</dbReference>
<evidence type="ECO:0000313" key="2">
    <source>
        <dbReference type="Proteomes" id="UP001157440"/>
    </source>
</evidence>
<name>A0AA37TAR4_9HYPH</name>
<evidence type="ECO:0000313" key="1">
    <source>
        <dbReference type="EMBL" id="GLS68430.1"/>
    </source>
</evidence>
<dbReference type="SUPFAM" id="SSF53335">
    <property type="entry name" value="S-adenosyl-L-methionine-dependent methyltransferases"/>
    <property type="match status" value="1"/>
</dbReference>
<dbReference type="EMBL" id="BSPL01000005">
    <property type="protein sequence ID" value="GLS68430.1"/>
    <property type="molecule type" value="Genomic_DNA"/>
</dbReference>